<evidence type="ECO:0000313" key="1">
    <source>
        <dbReference type="EMBL" id="GEP44869.1"/>
    </source>
</evidence>
<protein>
    <recommendedName>
        <fullName evidence="3">Choice-of-anchor D domain-containing protein</fullName>
    </recommendedName>
</protein>
<dbReference type="Pfam" id="PF00415">
    <property type="entry name" value="RCC1"/>
    <property type="match status" value="2"/>
</dbReference>
<evidence type="ECO:0008006" key="3">
    <source>
        <dbReference type="Google" id="ProtNLM"/>
    </source>
</evidence>
<dbReference type="Gene3D" id="2.130.10.30">
    <property type="entry name" value="Regulator of chromosome condensation 1/beta-lactamase-inhibitor protein II"/>
    <property type="match status" value="2"/>
</dbReference>
<dbReference type="EMBL" id="BKAG01000037">
    <property type="protein sequence ID" value="GEP44869.1"/>
    <property type="molecule type" value="Genomic_DNA"/>
</dbReference>
<dbReference type="SUPFAM" id="SSF101898">
    <property type="entry name" value="NHL repeat"/>
    <property type="match status" value="1"/>
</dbReference>
<keyword evidence="2" id="KW-1185">Reference proteome</keyword>
<dbReference type="NCBIfam" id="NF012200">
    <property type="entry name" value="choice_anch_D"/>
    <property type="match status" value="2"/>
</dbReference>
<dbReference type="NCBIfam" id="TIGR02608">
    <property type="entry name" value="delta_60_rpt"/>
    <property type="match status" value="4"/>
</dbReference>
<dbReference type="PANTHER" id="PTHR45982:SF1">
    <property type="entry name" value="REGULATOR OF CHROMOSOME CONDENSATION"/>
    <property type="match status" value="1"/>
</dbReference>
<name>A0A512MDQ6_9BACT</name>
<reference evidence="1 2" key="1">
    <citation type="submission" date="2019-07" db="EMBL/GenBank/DDBJ databases">
        <title>Whole genome shotgun sequence of Brevifollis gellanilyticus NBRC 108608.</title>
        <authorList>
            <person name="Hosoyama A."/>
            <person name="Uohara A."/>
            <person name="Ohji S."/>
            <person name="Ichikawa N."/>
        </authorList>
    </citation>
    <scope>NUCLEOTIDE SEQUENCE [LARGE SCALE GENOMIC DNA]</scope>
    <source>
        <strain evidence="1 2">NBRC 108608</strain>
    </source>
</reference>
<dbReference type="SUPFAM" id="SSF50985">
    <property type="entry name" value="RCC1/BLIP-II"/>
    <property type="match status" value="1"/>
</dbReference>
<dbReference type="PROSITE" id="PS50012">
    <property type="entry name" value="RCC1_3"/>
    <property type="match status" value="4"/>
</dbReference>
<dbReference type="Gene3D" id="2.60.120.380">
    <property type="match status" value="1"/>
</dbReference>
<dbReference type="GO" id="GO:0005085">
    <property type="term" value="F:guanyl-nucleotide exchange factor activity"/>
    <property type="evidence" value="ECO:0007669"/>
    <property type="project" value="TreeGrafter"/>
</dbReference>
<dbReference type="InterPro" id="IPR051553">
    <property type="entry name" value="Ran_GTPase-activating"/>
</dbReference>
<dbReference type="Pfam" id="PF13540">
    <property type="entry name" value="RCC1_2"/>
    <property type="match status" value="1"/>
</dbReference>
<dbReference type="InterPro" id="IPR000408">
    <property type="entry name" value="Reg_chr_condens"/>
</dbReference>
<dbReference type="Gene3D" id="2.80.10.50">
    <property type="match status" value="2"/>
</dbReference>
<dbReference type="PRINTS" id="PR00633">
    <property type="entry name" value="RCCNDNSATION"/>
</dbReference>
<comment type="caution">
    <text evidence="1">The sequence shown here is derived from an EMBL/GenBank/DDBJ whole genome shotgun (WGS) entry which is preliminary data.</text>
</comment>
<gene>
    <name evidence="1" type="ORF">BGE01nite_41600</name>
</gene>
<proteinExistence type="predicted"/>
<dbReference type="SUPFAM" id="SSF89260">
    <property type="entry name" value="Collagen-binding domain"/>
    <property type="match status" value="1"/>
</dbReference>
<dbReference type="Proteomes" id="UP000321577">
    <property type="component" value="Unassembled WGS sequence"/>
</dbReference>
<evidence type="ECO:0000313" key="2">
    <source>
        <dbReference type="Proteomes" id="UP000321577"/>
    </source>
</evidence>
<dbReference type="Pfam" id="PF17164">
    <property type="entry name" value="DUF5122"/>
    <property type="match status" value="3"/>
</dbReference>
<dbReference type="GO" id="GO:0005737">
    <property type="term" value="C:cytoplasm"/>
    <property type="evidence" value="ECO:0007669"/>
    <property type="project" value="TreeGrafter"/>
</dbReference>
<organism evidence="1 2">
    <name type="scientific">Brevifollis gellanilyticus</name>
    <dbReference type="NCBI Taxonomy" id="748831"/>
    <lineage>
        <taxon>Bacteria</taxon>
        <taxon>Pseudomonadati</taxon>
        <taxon>Verrucomicrobiota</taxon>
        <taxon>Verrucomicrobiia</taxon>
        <taxon>Verrucomicrobiales</taxon>
        <taxon>Verrucomicrobiaceae</taxon>
    </lineage>
</organism>
<sequence length="1308" mass="138217">MDTVGTLSGTNMTKIFGTPSISNDNAGDDGNFRFRIRLLKGDYTLHVRGAYPTLTGRYCLNVSSIPGDGTQRIQIVGDKKTSPIPYGIRPSNVSVALGTEFGTLTTKAPTKELMFNIRNQGGGILTLTGSPRVALSGPNADQFQVTGQPTDGAIDGVLPVGFAIRYQPDSLGRHSAFVRVESDDPGYPSFRFIIRGTAPNTFAAPSGDLPHLASATTETSGWDVSEIASSSALDYGSDIDMFRFVLTQRKLCTFWTSGSTDTFGTLYQLASKQTKLLSADAGGENRNFSLTRVLDPGTYIVEVKGANADIVGDYTLHATQTDVSGYTVVTNAKGIPISDGSTLIDAALATDFGSVDYRKGQVDQTYTITNQGFSDISLTGNPKVSLAGNNSSPHFTIKTQPSATVLKPGAKTTFVIRYIPGFKGTFDSTVVIPTTGSGMTDGGLYVFAIQGRAFGPVAPLAISKKIAANAYGSFYFEATGRWKAWGSQAMGDESGSSYFDSLAAPTLSVASLQSPPVAVGGGGSQIHAARQDGALLSWGNPDLASFGDGKTTSDIPVHQPVPAKKGWGSAQVVQIAGGAYHTLILTNSGGVWTWGDQTQGQLGNGVVKSPASNMAHILTTPVDITKSFTSARIIRLAAGSHHNLALDSDGQLWAWGSNTHGQLGLGDTPRQAKPVKISAASFNGARIIGIACSSHSSFAVSESGVVWAWGSNERGVLGDGTFTSKPSPVMVTDASTGSPHTFQGEKIAQITAGSDQAFVLTTEGSVWTWGERVITEDDMSNIVVMDSSALLGLTEKLTTPLRLDTEAPGSLKIIELAAGGQRVTLDGSLVSLTHFLCLRADGTVWAAGSNERGQIGNGSNNGQPELIMLPTLGIDAVDPTFTLVTLRVDSDGNSSPGWIDQVVAQPDGKIIIGGEFDEVNGVRRSDVVRVFPDGSLDTSFSAQKVAYLNGICVMNDGKLLISSGATAIFGFDGNTPPFLRKLLSNGSLDSSFKFQPPALGAGFEVCAIHACNVQRDGKIVIFGTSRRASDELYGDFVTRINANGSRDTSFATRIYDMLDSVRLQPDEKILLNGNNQDYSSFLSRLTSSGTADPSFNFSGAGSASIYDFAILPDGKIMVGGDPSNSWSGVARLSSAGVLEAALNPVLVSDGTSVSGERMFLQADQSLRIFDSILSRIYHVLPDGSTQDFQEPYSWLPSSILPDSSRYAFDYDSGNLIRCPALPTSGHVTISKNRLEWLRGGAALEISNVTFELSTNNGSTWTLLGNASHISGGWGLSGINLPVSGRIRARGRAYHDNSSSLVETLVDFY</sequence>
<accession>A0A512MDQ6</accession>
<dbReference type="InterPro" id="IPR009091">
    <property type="entry name" value="RCC1/BLIP-II"/>
</dbReference>
<dbReference type="InterPro" id="IPR013783">
    <property type="entry name" value="Ig-like_fold"/>
</dbReference>
<dbReference type="PANTHER" id="PTHR45982">
    <property type="entry name" value="REGULATOR OF CHROMOSOME CONDENSATION"/>
    <property type="match status" value="1"/>
</dbReference>
<dbReference type="Gene3D" id="2.60.40.10">
    <property type="entry name" value="Immunoglobulins"/>
    <property type="match status" value="1"/>
</dbReference>
<dbReference type="InterPro" id="IPR013431">
    <property type="entry name" value="Delta_60_rpt"/>
</dbReference>